<name>A0A8H3DR00_9AGAM</name>
<dbReference type="EMBL" id="CAJMXA010004200">
    <property type="protein sequence ID" value="CAE6536860.1"/>
    <property type="molecule type" value="Genomic_DNA"/>
</dbReference>
<sequence>MIDYPLNQTHFKHNVGYISLDSSTETAELPVQESHALQKLLRRIIGFDALLPDLKHLFKSTLNSGTVGLKAPRCELDMWIYIKHRSHMLIHLSEYLLSEYPGGQATAFALVLKPDGRLAIKPGPRKTSNASRRASTTTDLRLSLGALQNERSISREQSEFLGNYGPTLGSKGVNIEDFLNLLGNNKAQEEPDKGQRKEHDGSHAQCRAAVTLAVLAQTNGSVELIFTCVVSGANWTPLYDARPYIAKTPGGISMIALQYDAPITQTTGRTGRKLPPYS</sequence>
<accession>A0A8H3DR00</accession>
<dbReference type="Proteomes" id="UP000663853">
    <property type="component" value="Unassembled WGS sequence"/>
</dbReference>
<evidence type="ECO:0000313" key="2">
    <source>
        <dbReference type="Proteomes" id="UP000663853"/>
    </source>
</evidence>
<organism evidence="1 2">
    <name type="scientific">Rhizoctonia solani</name>
    <dbReference type="NCBI Taxonomy" id="456999"/>
    <lineage>
        <taxon>Eukaryota</taxon>
        <taxon>Fungi</taxon>
        <taxon>Dikarya</taxon>
        <taxon>Basidiomycota</taxon>
        <taxon>Agaricomycotina</taxon>
        <taxon>Agaricomycetes</taxon>
        <taxon>Cantharellales</taxon>
        <taxon>Ceratobasidiaceae</taxon>
        <taxon>Rhizoctonia</taxon>
    </lineage>
</organism>
<gene>
    <name evidence="1" type="ORF">RDB_LOCUS182221</name>
</gene>
<reference evidence="1" key="1">
    <citation type="submission" date="2021-01" db="EMBL/GenBank/DDBJ databases">
        <authorList>
            <person name="Kaushik A."/>
        </authorList>
    </citation>
    <scope>NUCLEOTIDE SEQUENCE</scope>
    <source>
        <strain evidence="1">AG6-10EEA</strain>
    </source>
</reference>
<comment type="caution">
    <text evidence="1">The sequence shown here is derived from an EMBL/GenBank/DDBJ whole genome shotgun (WGS) entry which is preliminary data.</text>
</comment>
<dbReference type="AlphaFoldDB" id="A0A8H3DR00"/>
<protein>
    <submittedName>
        <fullName evidence="1">Uncharacterized protein</fullName>
    </submittedName>
</protein>
<evidence type="ECO:0000313" key="1">
    <source>
        <dbReference type="EMBL" id="CAE6536860.1"/>
    </source>
</evidence>
<proteinExistence type="predicted"/>